<organism evidence="4">
    <name type="scientific">Tuwongella immobilis</name>
    <dbReference type="NCBI Taxonomy" id="692036"/>
    <lineage>
        <taxon>Bacteria</taxon>
        <taxon>Pseudomonadati</taxon>
        <taxon>Planctomycetota</taxon>
        <taxon>Planctomycetia</taxon>
        <taxon>Gemmatales</taxon>
        <taxon>Gemmataceae</taxon>
        <taxon>Tuwongella</taxon>
    </lineage>
</organism>
<name>A0A6C2YH62_9BACT</name>
<protein>
    <recommendedName>
        <fullName evidence="3">Terminase large subunit gp17-like C-terminal domain-containing protein</fullName>
    </recommendedName>
</protein>
<reference evidence="4" key="1">
    <citation type="submission" date="2019-04" db="EMBL/GenBank/DDBJ databases">
        <authorList>
            <consortium name="Science for Life Laboratories"/>
        </authorList>
    </citation>
    <scope>NUCLEOTIDE SEQUENCE</scope>
    <source>
        <strain evidence="4">MBLW1</strain>
    </source>
</reference>
<accession>A0A6C2YH62</accession>
<keyword evidence="1" id="KW-1188">Viral release from host cell</keyword>
<dbReference type="InterPro" id="IPR035421">
    <property type="entry name" value="Terminase_6C"/>
</dbReference>
<dbReference type="Gene3D" id="3.40.50.300">
    <property type="entry name" value="P-loop containing nucleotide triphosphate hydrolases"/>
    <property type="match status" value="1"/>
</dbReference>
<feature type="compositionally biased region" description="Polar residues" evidence="2">
    <location>
        <begin position="452"/>
        <end position="465"/>
    </location>
</feature>
<evidence type="ECO:0000313" key="4">
    <source>
        <dbReference type="EMBL" id="VIP00694.1"/>
    </source>
</evidence>
<dbReference type="Proteomes" id="UP000464378">
    <property type="component" value="Chromosome"/>
</dbReference>
<keyword evidence="5" id="KW-1185">Reference proteome</keyword>
<dbReference type="InParanoid" id="A0A6C2YH62"/>
<dbReference type="Gene3D" id="3.30.420.280">
    <property type="match status" value="1"/>
</dbReference>
<dbReference type="SUPFAM" id="SSF52540">
    <property type="entry name" value="P-loop containing nucleoside triphosphate hydrolases"/>
    <property type="match status" value="1"/>
</dbReference>
<feature type="region of interest" description="Disordered" evidence="2">
    <location>
        <begin position="406"/>
        <end position="479"/>
    </location>
</feature>
<sequence length="479" mass="53459">MTVDTLALACDPCEILRAQGMQPDPWQQRFLLDESRYTLLCCSRGAGKSRCASAKALHYALFRPRSTVLVTSRTQRQSEELFRYILQGYAAVERPVPAIQQTQSLLELANGSRILALPGTEETIRAYQGVQLLLIDEAARVSDSLYRSVRPMLGVSRGAMIAISTPFGQRGWFWQAWSDAAAHWQRIRIPWNDCPRLTPEFIDAERRACGDAWIRQEYECSFESQTGLVFPEMVTRCAIDPVPQFVPATLGGIDFGYRNPFAAIWGHRDGDDVLWITGERYASEQSIHTHAAALCGPSLQGVLWYADPAAPESIDALRRAGFRIRKGNNAIAAGIAAVRARIETGRLKIDRSACPNLLAESQRYHYDPEQPGENPVDADNHALAALRYLVSRLDVDFVRHYLRQHPPHSDADAPAHADAVADAARSFPNDQEDLPESAQPQHATEPGPLPTTMPTSTPDHPTRFQQPPPFENDDHWHPL</sequence>
<evidence type="ECO:0000256" key="1">
    <source>
        <dbReference type="ARBA" id="ARBA00022612"/>
    </source>
</evidence>
<gene>
    <name evidence="4" type="ORF">GMBLW1_32660</name>
</gene>
<dbReference type="Pfam" id="PF03237">
    <property type="entry name" value="Terminase_6N"/>
    <property type="match status" value="1"/>
</dbReference>
<dbReference type="InterPro" id="IPR027417">
    <property type="entry name" value="P-loop_NTPase"/>
</dbReference>
<evidence type="ECO:0000313" key="5">
    <source>
        <dbReference type="Proteomes" id="UP000464378"/>
    </source>
</evidence>
<dbReference type="KEGG" id="tim:GMBLW1_32660"/>
<feature type="domain" description="Terminase large subunit gp17-like C-terminal" evidence="3">
    <location>
        <begin position="252"/>
        <end position="390"/>
    </location>
</feature>
<dbReference type="AlphaFoldDB" id="A0A6C2YH62"/>
<dbReference type="RefSeq" id="WP_162655888.1">
    <property type="nucleotide sequence ID" value="NZ_LR593887.1"/>
</dbReference>
<dbReference type="Pfam" id="PF17289">
    <property type="entry name" value="Terminase_6C"/>
    <property type="match status" value="1"/>
</dbReference>
<dbReference type="EMBL" id="LR593887">
    <property type="protein sequence ID" value="VTR96806.1"/>
    <property type="molecule type" value="Genomic_DNA"/>
</dbReference>
<evidence type="ECO:0000259" key="3">
    <source>
        <dbReference type="Pfam" id="PF17289"/>
    </source>
</evidence>
<evidence type="ECO:0000256" key="2">
    <source>
        <dbReference type="SAM" id="MobiDB-lite"/>
    </source>
</evidence>
<dbReference type="EMBL" id="LR586016">
    <property type="protein sequence ID" value="VIP00694.1"/>
    <property type="molecule type" value="Genomic_DNA"/>
</dbReference>
<proteinExistence type="predicted"/>